<evidence type="ECO:0000313" key="1">
    <source>
        <dbReference type="EMBL" id="MFC6281376.1"/>
    </source>
</evidence>
<keyword evidence="2" id="KW-1185">Reference proteome</keyword>
<dbReference type="EMBL" id="JBHSRS010000018">
    <property type="protein sequence ID" value="MFC6281376.1"/>
    <property type="molecule type" value="Genomic_DNA"/>
</dbReference>
<sequence length="100" mass="11140">MSYTLKIFTAEEVTETAREQAAQRFRTALETSLGDASLVVPVYQAYLKLLQAHGDHPRPWPISPAEQLLADQWEEAEMAATQAAFGAERYMGDAHFELGV</sequence>
<evidence type="ECO:0000313" key="2">
    <source>
        <dbReference type="Proteomes" id="UP001596270"/>
    </source>
</evidence>
<dbReference type="RefSeq" id="WP_371439043.1">
    <property type="nucleotide sequence ID" value="NZ_JBHSRS010000018.1"/>
</dbReference>
<protein>
    <submittedName>
        <fullName evidence="1">Uncharacterized protein</fullName>
    </submittedName>
</protein>
<name>A0ABW1TY26_9BURK</name>
<proteinExistence type="predicted"/>
<gene>
    <name evidence="1" type="ORF">ACFQND_09060</name>
</gene>
<organism evidence="1 2">
    <name type="scientific">Polaromonas aquatica</name>
    <dbReference type="NCBI Taxonomy" id="332657"/>
    <lineage>
        <taxon>Bacteria</taxon>
        <taxon>Pseudomonadati</taxon>
        <taxon>Pseudomonadota</taxon>
        <taxon>Betaproteobacteria</taxon>
        <taxon>Burkholderiales</taxon>
        <taxon>Comamonadaceae</taxon>
        <taxon>Polaromonas</taxon>
    </lineage>
</organism>
<comment type="caution">
    <text evidence="1">The sequence shown here is derived from an EMBL/GenBank/DDBJ whole genome shotgun (WGS) entry which is preliminary data.</text>
</comment>
<reference evidence="2" key="1">
    <citation type="journal article" date="2019" name="Int. J. Syst. Evol. Microbiol.">
        <title>The Global Catalogue of Microorganisms (GCM) 10K type strain sequencing project: providing services to taxonomists for standard genome sequencing and annotation.</title>
        <authorList>
            <consortium name="The Broad Institute Genomics Platform"/>
            <consortium name="The Broad Institute Genome Sequencing Center for Infectious Disease"/>
            <person name="Wu L."/>
            <person name="Ma J."/>
        </authorList>
    </citation>
    <scope>NUCLEOTIDE SEQUENCE [LARGE SCALE GENOMIC DNA]</scope>
    <source>
        <strain evidence="2">CCUG 39402</strain>
    </source>
</reference>
<dbReference type="Proteomes" id="UP001596270">
    <property type="component" value="Unassembled WGS sequence"/>
</dbReference>
<accession>A0ABW1TY26</accession>